<dbReference type="Pfam" id="PF00646">
    <property type="entry name" value="F-box"/>
    <property type="match status" value="1"/>
</dbReference>
<dbReference type="InterPro" id="IPR036047">
    <property type="entry name" value="F-box-like_dom_sf"/>
</dbReference>
<evidence type="ECO:0000313" key="2">
    <source>
        <dbReference type="EMBL" id="OXA54955.1"/>
    </source>
</evidence>
<dbReference type="SUPFAM" id="SSF52047">
    <property type="entry name" value="RNI-like"/>
    <property type="match status" value="1"/>
</dbReference>
<dbReference type="Proteomes" id="UP000198287">
    <property type="component" value="Unassembled WGS sequence"/>
</dbReference>
<dbReference type="SUPFAM" id="SSF81383">
    <property type="entry name" value="F-box domain"/>
    <property type="match status" value="1"/>
</dbReference>
<dbReference type="Gene3D" id="1.20.1280.50">
    <property type="match status" value="1"/>
</dbReference>
<dbReference type="InterPro" id="IPR032675">
    <property type="entry name" value="LRR_dom_sf"/>
</dbReference>
<name>A0A226EBK6_FOLCA</name>
<accession>A0A226EBK6</accession>
<sequence length="462" mass="53229">MASKPVPRRSGRLLQESSKTNDMEFLPTELLLIVLKFVPRKELVKCRHVCRNWNTVITILLKSHLPEVKIGIGYTEAEAKIEKHNLKQLRKTLDSQKSAENFPFSKFFFGRLLDYAEVEKLWQHHGAIMEHVTIDCHNNPEFIEVDPEFETDQLLSFFKYCGATLTTLRINLPRTVIESDELFPKNSKKNQPHSFPKLQKLSIMSKLMHNFCEMSYTQIELGFWKHFLSTCPQLKELTLDFDLDPEQMTSMLPMFTAIKGTVANSLTLLKINCQLSNEELQSLAKLGNQLNLEAFHLTRFHCTAKANKLQAFLKTQSSTLKKLKLIYDCYYVADEIEFESLDPPDFGDCKLPEMTKLEKLTISGTSDGPFRHLRAPKLRVYNIFVMDVATKDEIEGMLNFVLPLNKEGRPQDRGHKLEVNIYNLPRGLSDSDAEARVAMCFPEATFFTGSKRLGDNYYYGFE</sequence>
<dbReference type="EMBL" id="LNIX01000005">
    <property type="protein sequence ID" value="OXA54955.1"/>
    <property type="molecule type" value="Genomic_DNA"/>
</dbReference>
<dbReference type="PROSITE" id="PS50181">
    <property type="entry name" value="FBOX"/>
    <property type="match status" value="1"/>
</dbReference>
<protein>
    <recommendedName>
        <fullName evidence="1">F-box domain-containing protein</fullName>
    </recommendedName>
</protein>
<dbReference type="Gene3D" id="3.80.10.10">
    <property type="entry name" value="Ribonuclease Inhibitor"/>
    <property type="match status" value="1"/>
</dbReference>
<keyword evidence="3" id="KW-1185">Reference proteome</keyword>
<gene>
    <name evidence="2" type="ORF">Fcan01_10689</name>
</gene>
<dbReference type="InterPro" id="IPR001810">
    <property type="entry name" value="F-box_dom"/>
</dbReference>
<evidence type="ECO:0000313" key="3">
    <source>
        <dbReference type="Proteomes" id="UP000198287"/>
    </source>
</evidence>
<evidence type="ECO:0000259" key="1">
    <source>
        <dbReference type="PROSITE" id="PS50181"/>
    </source>
</evidence>
<feature type="domain" description="F-box" evidence="1">
    <location>
        <begin position="20"/>
        <end position="57"/>
    </location>
</feature>
<comment type="caution">
    <text evidence="2">The sequence shown here is derived from an EMBL/GenBank/DDBJ whole genome shotgun (WGS) entry which is preliminary data.</text>
</comment>
<dbReference type="SMART" id="SM00256">
    <property type="entry name" value="FBOX"/>
    <property type="match status" value="1"/>
</dbReference>
<reference evidence="2 3" key="1">
    <citation type="submission" date="2015-12" db="EMBL/GenBank/DDBJ databases">
        <title>The genome of Folsomia candida.</title>
        <authorList>
            <person name="Faddeeva A."/>
            <person name="Derks M.F."/>
            <person name="Anvar Y."/>
            <person name="Smit S."/>
            <person name="Van Straalen N."/>
            <person name="Roelofs D."/>
        </authorList>
    </citation>
    <scope>NUCLEOTIDE SEQUENCE [LARGE SCALE GENOMIC DNA]</scope>
    <source>
        <strain evidence="2 3">VU population</strain>
        <tissue evidence="2">Whole body</tissue>
    </source>
</reference>
<organism evidence="2 3">
    <name type="scientific">Folsomia candida</name>
    <name type="common">Springtail</name>
    <dbReference type="NCBI Taxonomy" id="158441"/>
    <lineage>
        <taxon>Eukaryota</taxon>
        <taxon>Metazoa</taxon>
        <taxon>Ecdysozoa</taxon>
        <taxon>Arthropoda</taxon>
        <taxon>Hexapoda</taxon>
        <taxon>Collembola</taxon>
        <taxon>Entomobryomorpha</taxon>
        <taxon>Isotomoidea</taxon>
        <taxon>Isotomidae</taxon>
        <taxon>Proisotominae</taxon>
        <taxon>Folsomia</taxon>
    </lineage>
</organism>
<proteinExistence type="predicted"/>
<dbReference type="AlphaFoldDB" id="A0A226EBK6"/>
<dbReference type="OrthoDB" id="435188at2759"/>